<feature type="compositionally biased region" description="Low complexity" evidence="5">
    <location>
        <begin position="43"/>
        <end position="86"/>
    </location>
</feature>
<dbReference type="Pfam" id="PF05132">
    <property type="entry name" value="RNA_pol_Rpc4"/>
    <property type="match status" value="1"/>
</dbReference>
<dbReference type="Proteomes" id="UP000016923">
    <property type="component" value="Unassembled WGS sequence"/>
</dbReference>
<feature type="compositionally biased region" description="Basic residues" evidence="5">
    <location>
        <begin position="407"/>
        <end position="416"/>
    </location>
</feature>
<dbReference type="VEuPathDB" id="FungiDB:F503_00614"/>
<dbReference type="GO" id="GO:0003677">
    <property type="term" value="F:DNA binding"/>
    <property type="evidence" value="ECO:0007669"/>
    <property type="project" value="InterPro"/>
</dbReference>
<feature type="compositionally biased region" description="Low complexity" evidence="5">
    <location>
        <begin position="505"/>
        <end position="518"/>
    </location>
</feature>
<dbReference type="eggNOG" id="KOG3122">
    <property type="taxonomic scope" value="Eukaryota"/>
</dbReference>
<name>S3C522_OPHP1</name>
<accession>S3C522</accession>
<dbReference type="EMBL" id="KE148150">
    <property type="protein sequence ID" value="EPE07892.1"/>
    <property type="molecule type" value="Genomic_DNA"/>
</dbReference>
<reference evidence="6 7" key="1">
    <citation type="journal article" date="2013" name="BMC Genomics">
        <title>The genome and transcriptome of the pine saprophyte Ophiostoma piceae, and a comparison with the bark beetle-associated pine pathogen Grosmannia clavigera.</title>
        <authorList>
            <person name="Haridas S."/>
            <person name="Wang Y."/>
            <person name="Lim L."/>
            <person name="Massoumi Alamouti S."/>
            <person name="Jackman S."/>
            <person name="Docking R."/>
            <person name="Robertson G."/>
            <person name="Birol I."/>
            <person name="Bohlmann J."/>
            <person name="Breuil C."/>
        </authorList>
    </citation>
    <scope>NUCLEOTIDE SEQUENCE [LARGE SCALE GENOMIC DNA]</scope>
    <source>
        <strain evidence="6 7">UAMH 11346</strain>
    </source>
</reference>
<evidence type="ECO:0000313" key="7">
    <source>
        <dbReference type="Proteomes" id="UP000016923"/>
    </source>
</evidence>
<evidence type="ECO:0000256" key="1">
    <source>
        <dbReference type="ARBA" id="ARBA00004123"/>
    </source>
</evidence>
<protein>
    <submittedName>
        <fullName evidence="6">Rna polymerase iii rpc4</fullName>
    </submittedName>
</protein>
<keyword evidence="3" id="KW-0804">Transcription</keyword>
<dbReference type="OMA" id="LQFPPMT"/>
<dbReference type="InterPro" id="IPR007811">
    <property type="entry name" value="RPC4"/>
</dbReference>
<keyword evidence="4" id="KW-0539">Nucleus</keyword>
<feature type="compositionally biased region" description="Basic residues" evidence="5">
    <location>
        <begin position="126"/>
        <end position="142"/>
    </location>
</feature>
<feature type="region of interest" description="Disordered" evidence="5">
    <location>
        <begin position="461"/>
        <end position="482"/>
    </location>
</feature>
<dbReference type="HOGENOM" id="CLU_033571_0_0_1"/>
<evidence type="ECO:0000256" key="5">
    <source>
        <dbReference type="SAM" id="MobiDB-lite"/>
    </source>
</evidence>
<comment type="subcellular location">
    <subcellularLocation>
        <location evidence="1">Nucleus</location>
    </subcellularLocation>
</comment>
<dbReference type="STRING" id="1262450.S3C522"/>
<sequence length="664" mass="68264">MPPRTRRGAPRGGAAASRAAAPATPKQEDTPSQPFAHPAATVISSSESTPAPSIPPTSSAAAAASSSSIPAPTSASTSAPASASTTGRSFVFKPKVVRRTDDERKALAEQEEKKFNDRAAEEARLKRAASRGRGRGRGGRGRGRGDFGGGRDGLVRRTVAPDGPFSQVPGATGAPGGPGGFGGAGGRGGFRGSANGGGFAAGGSGGIGSGRGGGSTFSAVAEDHEYDPRLNTDTFMGRASGDYTDAKDELAETHAPSASASASAGKQKAANLLPMGIRREEHREPEVIVTTTAELEAADAAAAAAAAADVEDESDDELFFDNSAVDSAHAMNLDDDNEVWSRAIKTDGSVTILDANGESIVITDIDTLAEKQQEIAAAKAARAAGIKEEADDAAPSLDSLGVPPVGKPKKARKKKTVQLLPKDAEDLTVEQGLQAMLHDLAMDQPPQPDKERIVAEDAILGDGETPAPPAADGSDDQPKEQPRREGRLFLFQFPPVLPSLKPYDATDLTDAPDAAGTAHQSARGPVKQEPGADGDVLMLDGVAPIDLTGADPLSRERANLADIGHGGFLGTLNIRKSGRAELSWGGMTYEMMPGTDVNFLTTAVLLEDSDEKRKAGDAAAAAAATMVGNAFGMGPVGGKYNLVPVFSSETDWVVDPSELVIPEE</sequence>
<evidence type="ECO:0000256" key="4">
    <source>
        <dbReference type="ARBA" id="ARBA00023242"/>
    </source>
</evidence>
<evidence type="ECO:0000256" key="2">
    <source>
        <dbReference type="ARBA" id="ARBA00022478"/>
    </source>
</evidence>
<dbReference type="OrthoDB" id="5836119at2759"/>
<dbReference type="AlphaFoldDB" id="S3C522"/>
<keyword evidence="2" id="KW-0240">DNA-directed RNA polymerase</keyword>
<proteinExistence type="predicted"/>
<feature type="region of interest" description="Disordered" evidence="5">
    <location>
        <begin position="1"/>
        <end position="189"/>
    </location>
</feature>
<dbReference type="GO" id="GO:0005666">
    <property type="term" value="C:RNA polymerase III complex"/>
    <property type="evidence" value="ECO:0007669"/>
    <property type="project" value="InterPro"/>
</dbReference>
<feature type="compositionally biased region" description="Gly residues" evidence="5">
    <location>
        <begin position="173"/>
        <end position="189"/>
    </location>
</feature>
<gene>
    <name evidence="6" type="ORF">F503_00614</name>
</gene>
<dbReference type="PANTHER" id="PTHR13408:SF0">
    <property type="entry name" value="DNA-DIRECTED RNA POLYMERASE III SUBUNIT RPC4"/>
    <property type="match status" value="1"/>
</dbReference>
<feature type="compositionally biased region" description="Low complexity" evidence="5">
    <location>
        <begin position="12"/>
        <end position="25"/>
    </location>
</feature>
<feature type="compositionally biased region" description="Basic and acidic residues" evidence="5">
    <location>
        <begin position="98"/>
        <end position="125"/>
    </location>
</feature>
<keyword evidence="7" id="KW-1185">Reference proteome</keyword>
<evidence type="ECO:0000256" key="3">
    <source>
        <dbReference type="ARBA" id="ARBA00023163"/>
    </source>
</evidence>
<dbReference type="GO" id="GO:0042797">
    <property type="term" value="P:tRNA transcription by RNA polymerase III"/>
    <property type="evidence" value="ECO:0007669"/>
    <property type="project" value="TreeGrafter"/>
</dbReference>
<organism evidence="6 7">
    <name type="scientific">Ophiostoma piceae (strain UAMH 11346)</name>
    <name type="common">Sap stain fungus</name>
    <dbReference type="NCBI Taxonomy" id="1262450"/>
    <lineage>
        <taxon>Eukaryota</taxon>
        <taxon>Fungi</taxon>
        <taxon>Dikarya</taxon>
        <taxon>Ascomycota</taxon>
        <taxon>Pezizomycotina</taxon>
        <taxon>Sordariomycetes</taxon>
        <taxon>Sordariomycetidae</taxon>
        <taxon>Ophiostomatales</taxon>
        <taxon>Ophiostomataceae</taxon>
        <taxon>Ophiostoma</taxon>
    </lineage>
</organism>
<feature type="region of interest" description="Disordered" evidence="5">
    <location>
        <begin position="504"/>
        <end position="535"/>
    </location>
</feature>
<evidence type="ECO:0000313" key="6">
    <source>
        <dbReference type="EMBL" id="EPE07892.1"/>
    </source>
</evidence>
<dbReference type="PANTHER" id="PTHR13408">
    <property type="entry name" value="DNA-DIRECTED RNA POLYMERASE III"/>
    <property type="match status" value="1"/>
</dbReference>
<feature type="region of interest" description="Disordered" evidence="5">
    <location>
        <begin position="389"/>
        <end position="418"/>
    </location>
</feature>